<dbReference type="Pfam" id="PF01050">
    <property type="entry name" value="MannoseP_isomer"/>
    <property type="match status" value="1"/>
</dbReference>
<evidence type="ECO:0000256" key="8">
    <source>
        <dbReference type="RuleBase" id="RU004190"/>
    </source>
</evidence>
<dbReference type="InterPro" id="IPR029044">
    <property type="entry name" value="Nucleotide-diphossugar_trans"/>
</dbReference>
<keyword evidence="13" id="KW-1185">Reference proteome</keyword>
<dbReference type="AlphaFoldDB" id="R4KKK9"/>
<evidence type="ECO:0000256" key="1">
    <source>
        <dbReference type="ARBA" id="ARBA00006115"/>
    </source>
</evidence>
<dbReference type="HOGENOM" id="CLU_035527_1_0_9"/>
<feature type="domain" description="MannoseP isomerase/GMP-like beta-helix" evidence="11">
    <location>
        <begin position="282"/>
        <end position="333"/>
    </location>
</feature>
<dbReference type="PANTHER" id="PTHR46390:SF1">
    <property type="entry name" value="MANNOSE-1-PHOSPHATE GUANYLYLTRANSFERASE"/>
    <property type="match status" value="1"/>
</dbReference>
<dbReference type="SUPFAM" id="SSF51182">
    <property type="entry name" value="RmlC-like cupins"/>
    <property type="match status" value="1"/>
</dbReference>
<dbReference type="STRING" id="767817.Desgi_1558"/>
<organism evidence="12 13">
    <name type="scientific">Desulfoscipio gibsoniae DSM 7213</name>
    <dbReference type="NCBI Taxonomy" id="767817"/>
    <lineage>
        <taxon>Bacteria</taxon>
        <taxon>Bacillati</taxon>
        <taxon>Bacillota</taxon>
        <taxon>Clostridia</taxon>
        <taxon>Eubacteriales</taxon>
        <taxon>Desulfallaceae</taxon>
        <taxon>Desulfoscipio</taxon>
    </lineage>
</organism>
<dbReference type="NCBIfam" id="TIGR01479">
    <property type="entry name" value="GMP_PMI"/>
    <property type="match status" value="1"/>
</dbReference>
<evidence type="ECO:0000256" key="6">
    <source>
        <dbReference type="ARBA" id="ARBA00023134"/>
    </source>
</evidence>
<keyword evidence="5" id="KW-0547">Nucleotide-binding</keyword>
<proteinExistence type="inferred from homology"/>
<dbReference type="OrthoDB" id="9806359at2"/>
<accession>R4KKK9</accession>
<dbReference type="Pfam" id="PF00483">
    <property type="entry name" value="NTP_transferase"/>
    <property type="match status" value="1"/>
</dbReference>
<evidence type="ECO:0000259" key="9">
    <source>
        <dbReference type="Pfam" id="PF00483"/>
    </source>
</evidence>
<dbReference type="CDD" id="cd02509">
    <property type="entry name" value="GDP-M1P_Guanylyltransferase"/>
    <property type="match status" value="1"/>
</dbReference>
<dbReference type="InterPro" id="IPR005835">
    <property type="entry name" value="NTP_transferase_dom"/>
</dbReference>
<dbReference type="KEGG" id="dgi:Desgi_1558"/>
<dbReference type="InterPro" id="IPR014710">
    <property type="entry name" value="RmlC-like_jellyroll"/>
</dbReference>
<dbReference type="GO" id="GO:0016853">
    <property type="term" value="F:isomerase activity"/>
    <property type="evidence" value="ECO:0007669"/>
    <property type="project" value="UniProtKB-KW"/>
</dbReference>
<dbReference type="Proteomes" id="UP000013520">
    <property type="component" value="Chromosome"/>
</dbReference>
<dbReference type="InterPro" id="IPR049577">
    <property type="entry name" value="GMPP_N"/>
</dbReference>
<reference evidence="12 13" key="1">
    <citation type="submission" date="2012-01" db="EMBL/GenBank/DDBJ databases">
        <title>Complete sequence of Desulfotomaculum gibsoniae DSM 7213.</title>
        <authorList>
            <consortium name="US DOE Joint Genome Institute"/>
            <person name="Lucas S."/>
            <person name="Han J."/>
            <person name="Lapidus A."/>
            <person name="Cheng J.-F."/>
            <person name="Goodwin L."/>
            <person name="Pitluck S."/>
            <person name="Peters L."/>
            <person name="Ovchinnikova G."/>
            <person name="Teshima H."/>
            <person name="Detter J.C."/>
            <person name="Han C."/>
            <person name="Tapia R."/>
            <person name="Land M."/>
            <person name="Hauser L."/>
            <person name="Kyrpides N."/>
            <person name="Ivanova N."/>
            <person name="Pagani I."/>
            <person name="Parshina S."/>
            <person name="Plugge C."/>
            <person name="Muyzer G."/>
            <person name="Kuever J."/>
            <person name="Ivanova A."/>
            <person name="Nazina T."/>
            <person name="Klenk H.-P."/>
            <person name="Brambilla E."/>
            <person name="Spring S."/>
            <person name="Stams A.F."/>
            <person name="Woyke T."/>
        </authorList>
    </citation>
    <scope>NUCLEOTIDE SEQUENCE [LARGE SCALE GENOMIC DNA]</scope>
    <source>
        <strain evidence="12 13">DSM 7213</strain>
    </source>
</reference>
<evidence type="ECO:0000256" key="5">
    <source>
        <dbReference type="ARBA" id="ARBA00022741"/>
    </source>
</evidence>
<dbReference type="EC" id="2.7.7.13" evidence="2"/>
<dbReference type="InterPro" id="IPR054566">
    <property type="entry name" value="ManC/GMP-like_b-helix"/>
</dbReference>
<dbReference type="Gene3D" id="3.90.550.10">
    <property type="entry name" value="Spore Coat Polysaccharide Biosynthesis Protein SpsA, Chain A"/>
    <property type="match status" value="1"/>
</dbReference>
<evidence type="ECO:0000256" key="4">
    <source>
        <dbReference type="ARBA" id="ARBA00022695"/>
    </source>
</evidence>
<dbReference type="GO" id="GO:0004475">
    <property type="term" value="F:mannose-1-phosphate guanylyltransferase (GTP) activity"/>
    <property type="evidence" value="ECO:0007669"/>
    <property type="project" value="UniProtKB-EC"/>
</dbReference>
<dbReference type="PANTHER" id="PTHR46390">
    <property type="entry name" value="MANNOSE-1-PHOSPHATE GUANYLYLTRANSFERASE"/>
    <property type="match status" value="1"/>
</dbReference>
<dbReference type="FunFam" id="2.60.120.10:FF:000032">
    <property type="entry name" value="Mannose-1-phosphate guanylyltransferase/mannose-6-phosphate isomerase"/>
    <property type="match status" value="1"/>
</dbReference>
<dbReference type="CDD" id="cd02213">
    <property type="entry name" value="cupin_PMI_typeII_C"/>
    <property type="match status" value="1"/>
</dbReference>
<name>R4KKK9_9FIRM</name>
<dbReference type="GO" id="GO:0005525">
    <property type="term" value="F:GTP binding"/>
    <property type="evidence" value="ECO:0007669"/>
    <property type="project" value="UniProtKB-KW"/>
</dbReference>
<dbReference type="Gene3D" id="2.60.120.10">
    <property type="entry name" value="Jelly Rolls"/>
    <property type="match status" value="1"/>
</dbReference>
<evidence type="ECO:0000256" key="2">
    <source>
        <dbReference type="ARBA" id="ARBA00012387"/>
    </source>
</evidence>
<dbReference type="GO" id="GO:0009298">
    <property type="term" value="P:GDP-mannose biosynthetic process"/>
    <property type="evidence" value="ECO:0007669"/>
    <property type="project" value="TreeGrafter"/>
</dbReference>
<keyword evidence="3 12" id="KW-0808">Transferase</keyword>
<protein>
    <recommendedName>
        <fullName evidence="2">mannose-1-phosphate guanylyltransferase</fullName>
        <ecNumber evidence="2">2.7.7.13</ecNumber>
    </recommendedName>
</protein>
<evidence type="ECO:0000256" key="3">
    <source>
        <dbReference type="ARBA" id="ARBA00022679"/>
    </source>
</evidence>
<dbReference type="InterPro" id="IPR001538">
    <property type="entry name" value="Man6P_isomerase-2_C"/>
</dbReference>
<evidence type="ECO:0000256" key="7">
    <source>
        <dbReference type="ARBA" id="ARBA00047343"/>
    </source>
</evidence>
<dbReference type="eggNOG" id="COG0836">
    <property type="taxonomic scope" value="Bacteria"/>
</dbReference>
<evidence type="ECO:0000313" key="12">
    <source>
        <dbReference type="EMBL" id="AGL01040.1"/>
    </source>
</evidence>
<dbReference type="eggNOG" id="COG0662">
    <property type="taxonomic scope" value="Bacteria"/>
</dbReference>
<comment type="catalytic activity">
    <reaction evidence="7">
        <text>alpha-D-mannose 1-phosphate + GTP + H(+) = GDP-alpha-D-mannose + diphosphate</text>
        <dbReference type="Rhea" id="RHEA:15229"/>
        <dbReference type="ChEBI" id="CHEBI:15378"/>
        <dbReference type="ChEBI" id="CHEBI:33019"/>
        <dbReference type="ChEBI" id="CHEBI:37565"/>
        <dbReference type="ChEBI" id="CHEBI:57527"/>
        <dbReference type="ChEBI" id="CHEBI:58409"/>
        <dbReference type="EC" id="2.7.7.13"/>
    </reaction>
</comment>
<evidence type="ECO:0000313" key="13">
    <source>
        <dbReference type="Proteomes" id="UP000013520"/>
    </source>
</evidence>
<feature type="domain" description="Mannose-6-phosphate isomerase type II C-terminal" evidence="10">
    <location>
        <begin position="339"/>
        <end position="451"/>
    </location>
</feature>
<keyword evidence="12" id="KW-0413">Isomerase</keyword>
<dbReference type="EMBL" id="CP003273">
    <property type="protein sequence ID" value="AGL01040.1"/>
    <property type="molecule type" value="Genomic_DNA"/>
</dbReference>
<evidence type="ECO:0000259" key="11">
    <source>
        <dbReference type="Pfam" id="PF22640"/>
    </source>
</evidence>
<evidence type="ECO:0000259" key="10">
    <source>
        <dbReference type="Pfam" id="PF01050"/>
    </source>
</evidence>
<dbReference type="SUPFAM" id="SSF53448">
    <property type="entry name" value="Nucleotide-diphospho-sugar transferases"/>
    <property type="match status" value="1"/>
</dbReference>
<gene>
    <name evidence="12" type="ORF">Desgi_1558</name>
</gene>
<dbReference type="Pfam" id="PF22640">
    <property type="entry name" value="ManC_GMP_beta-helix"/>
    <property type="match status" value="1"/>
</dbReference>
<sequence>MKTIILAGGSGTRLWPLSRDNFPKQFLKLKRMDKSIFQMSFERCLKLTGLEEIYIVTNINYKFWVLGQIEELGYKFNEDHILVEPSGKNTLPAIYYGVVEIQKGGDDIVAVFPSDHLIEDDDGLTRVIKQGEQLADKHVITFGIHPKKPHTGYGYIRPKEPLTVGYSVEEFKEKPDLETAQIYLEKGYLWNSGMFMFKTDVFIEEVRQYCPEVYNAFQLSDIKEVYNNTISISIDYGIMEKSGRTAVIPVDIRWSDLGSFDTFYEKFSGDENGNISFSDVTLINSVNNLLYTNEDKAVAVIGAEDLIVIDEKDALLICKKGYSEKVKDVVNKLKSTNDPKADYHLTTYRPWGSYTILEEGFFYKIKRISVLPGKKLSLQLHHHRSEHWVVVKGTAKVTVNALVKFVRSGESTFVKSGYKHRLENPGKVILEVIEVQLGQYLEEDDIIRFDDDFGRVGTDDAESELNSSYKEVAVL</sequence>
<dbReference type="RefSeq" id="WP_006523899.1">
    <property type="nucleotide sequence ID" value="NC_021184.1"/>
</dbReference>
<comment type="similarity">
    <text evidence="1 8">Belongs to the mannose-6-phosphate isomerase type 2 family.</text>
</comment>
<dbReference type="InterPro" id="IPR051161">
    <property type="entry name" value="Mannose-6P_isomerase_type2"/>
</dbReference>
<dbReference type="InterPro" id="IPR011051">
    <property type="entry name" value="RmlC_Cupin_sf"/>
</dbReference>
<keyword evidence="6" id="KW-0342">GTP-binding</keyword>
<dbReference type="InterPro" id="IPR006375">
    <property type="entry name" value="Man1P_GuaTrfase/Man6P_Isoase"/>
</dbReference>
<keyword evidence="4 12" id="KW-0548">Nucleotidyltransferase</keyword>
<dbReference type="GO" id="GO:0000271">
    <property type="term" value="P:polysaccharide biosynthetic process"/>
    <property type="evidence" value="ECO:0007669"/>
    <property type="project" value="InterPro"/>
</dbReference>
<dbReference type="FunFam" id="3.90.550.10:FF:000046">
    <property type="entry name" value="Mannose-1-phosphate guanylyltransferase (GDP)"/>
    <property type="match status" value="1"/>
</dbReference>
<feature type="domain" description="Nucleotidyl transferase" evidence="9">
    <location>
        <begin position="2"/>
        <end position="270"/>
    </location>
</feature>